<accession>A0A0B7ACE8</accession>
<gene>
    <name evidence="1" type="primary">ORF109609</name>
</gene>
<proteinExistence type="predicted"/>
<dbReference type="EMBL" id="HACG01031472">
    <property type="protein sequence ID" value="CEK78337.1"/>
    <property type="molecule type" value="Transcribed_RNA"/>
</dbReference>
<evidence type="ECO:0000313" key="1">
    <source>
        <dbReference type="EMBL" id="CEK78337.1"/>
    </source>
</evidence>
<organism evidence="1">
    <name type="scientific">Arion vulgaris</name>
    <dbReference type="NCBI Taxonomy" id="1028688"/>
    <lineage>
        <taxon>Eukaryota</taxon>
        <taxon>Metazoa</taxon>
        <taxon>Spiralia</taxon>
        <taxon>Lophotrochozoa</taxon>
        <taxon>Mollusca</taxon>
        <taxon>Gastropoda</taxon>
        <taxon>Heterobranchia</taxon>
        <taxon>Euthyneura</taxon>
        <taxon>Panpulmonata</taxon>
        <taxon>Eupulmonata</taxon>
        <taxon>Stylommatophora</taxon>
        <taxon>Helicina</taxon>
        <taxon>Arionoidea</taxon>
        <taxon>Arionidae</taxon>
        <taxon>Arion</taxon>
    </lineage>
</organism>
<name>A0A0B7ACE8_9EUPU</name>
<sequence length="57" mass="6624">MDYITRQQTTQTSVGATKDSGVYARDNVEYIDNVSMERKEGRMDYILHWMISIGFTT</sequence>
<reference evidence="1" key="1">
    <citation type="submission" date="2014-12" db="EMBL/GenBank/DDBJ databases">
        <title>Insight into the proteome of Arion vulgaris.</title>
        <authorList>
            <person name="Aradska J."/>
            <person name="Bulat T."/>
            <person name="Smidak R."/>
            <person name="Sarate P."/>
            <person name="Gangsoo J."/>
            <person name="Sialana F."/>
            <person name="Bilban M."/>
            <person name="Lubec G."/>
        </authorList>
    </citation>
    <scope>NUCLEOTIDE SEQUENCE</scope>
    <source>
        <tissue evidence="1">Skin</tissue>
    </source>
</reference>
<protein>
    <submittedName>
        <fullName evidence="1">Uncharacterized protein</fullName>
    </submittedName>
</protein>
<dbReference type="AlphaFoldDB" id="A0A0B7ACE8"/>